<accession>A0ABR1T6W1</accession>
<evidence type="ECO:0000313" key="2">
    <source>
        <dbReference type="EMBL" id="KAK8041690.1"/>
    </source>
</evidence>
<evidence type="ECO:0000313" key="3">
    <source>
        <dbReference type="Proteomes" id="UP001444661"/>
    </source>
</evidence>
<feature type="compositionally biased region" description="Basic residues" evidence="1">
    <location>
        <begin position="212"/>
        <end position="223"/>
    </location>
</feature>
<name>A0ABR1T6W1_9PEZI</name>
<feature type="compositionally biased region" description="Basic residues" evidence="1">
    <location>
        <begin position="256"/>
        <end position="275"/>
    </location>
</feature>
<comment type="caution">
    <text evidence="2">The sequence shown here is derived from an EMBL/GenBank/DDBJ whole genome shotgun (WGS) entry which is preliminary data.</text>
</comment>
<proteinExistence type="predicted"/>
<feature type="compositionally biased region" description="Acidic residues" evidence="1">
    <location>
        <begin position="239"/>
        <end position="249"/>
    </location>
</feature>
<feature type="compositionally biased region" description="Polar residues" evidence="1">
    <location>
        <begin position="279"/>
        <end position="291"/>
    </location>
</feature>
<organism evidence="2 3">
    <name type="scientific">Apiospora rasikravindrae</name>
    <dbReference type="NCBI Taxonomy" id="990691"/>
    <lineage>
        <taxon>Eukaryota</taxon>
        <taxon>Fungi</taxon>
        <taxon>Dikarya</taxon>
        <taxon>Ascomycota</taxon>
        <taxon>Pezizomycotina</taxon>
        <taxon>Sordariomycetes</taxon>
        <taxon>Xylariomycetidae</taxon>
        <taxon>Amphisphaeriales</taxon>
        <taxon>Apiosporaceae</taxon>
        <taxon>Apiospora</taxon>
    </lineage>
</organism>
<dbReference type="Proteomes" id="UP001444661">
    <property type="component" value="Unassembled WGS sequence"/>
</dbReference>
<feature type="region of interest" description="Disordered" evidence="1">
    <location>
        <begin position="207"/>
        <end position="291"/>
    </location>
</feature>
<dbReference type="EMBL" id="JAQQWK010000005">
    <property type="protein sequence ID" value="KAK8041690.1"/>
    <property type="molecule type" value="Genomic_DNA"/>
</dbReference>
<gene>
    <name evidence="2" type="ORF">PG993_006213</name>
</gene>
<reference evidence="2 3" key="1">
    <citation type="submission" date="2023-01" db="EMBL/GenBank/DDBJ databases">
        <title>Analysis of 21 Apiospora genomes using comparative genomics revels a genus with tremendous synthesis potential of carbohydrate active enzymes and secondary metabolites.</title>
        <authorList>
            <person name="Sorensen T."/>
        </authorList>
    </citation>
    <scope>NUCLEOTIDE SEQUENCE [LARGE SCALE GENOMIC DNA]</scope>
    <source>
        <strain evidence="2 3">CBS 33761</strain>
    </source>
</reference>
<protein>
    <submittedName>
        <fullName evidence="2">Uncharacterized protein</fullName>
    </submittedName>
</protein>
<feature type="region of interest" description="Disordered" evidence="1">
    <location>
        <begin position="101"/>
        <end position="121"/>
    </location>
</feature>
<sequence>MAPQQVFVQQLAFMEGVKGVIPDKETLATTLENVNVRVSVLERLVSRPQVPTAVPDWDSLRYRTMRLWRTPMTKWLRPPALERTLRSLGIFSYSAALDAAKETEGAPGDDADEGKGSTIPNSSQFDIALQDFCRLAGKHRYQPPKPLTTVRELYAAAFELSLVLEGKPASPVQYPPPPGYYPPGIHGPGIPPMGWPVTGPPAPPFPPNVMRVGKRKPKKKAPKKGGFLRFMACGRQDDSDSDSGSDSDDESIRARTGWRRFLPRWLSRGRAKKRHSGYDTDTSSCSSSLAD</sequence>
<evidence type="ECO:0000256" key="1">
    <source>
        <dbReference type="SAM" id="MobiDB-lite"/>
    </source>
</evidence>
<keyword evidence="3" id="KW-1185">Reference proteome</keyword>